<dbReference type="Gene3D" id="2.50.20.10">
    <property type="entry name" value="Lipoprotein localisation LolA/LolB/LppX"/>
    <property type="match status" value="1"/>
</dbReference>
<proteinExistence type="predicted"/>
<dbReference type="Pfam" id="PF03548">
    <property type="entry name" value="LolA"/>
    <property type="match status" value="1"/>
</dbReference>
<dbReference type="SUPFAM" id="SSF89392">
    <property type="entry name" value="Prokaryotic lipoproteins and lipoprotein localization factors"/>
    <property type="match status" value="1"/>
</dbReference>
<dbReference type="PANTHER" id="PTHR35869">
    <property type="entry name" value="OUTER-MEMBRANE LIPOPROTEIN CARRIER PROTEIN"/>
    <property type="match status" value="1"/>
</dbReference>
<dbReference type="RefSeq" id="WP_092375518.1">
    <property type="nucleotide sequence ID" value="NZ_FORX01000011.1"/>
</dbReference>
<keyword evidence="2" id="KW-0449">Lipoprotein</keyword>
<dbReference type="Proteomes" id="UP000198635">
    <property type="component" value="Unassembled WGS sequence"/>
</dbReference>
<evidence type="ECO:0000313" key="2">
    <source>
        <dbReference type="EMBL" id="SFJ98333.1"/>
    </source>
</evidence>
<keyword evidence="3" id="KW-1185">Reference proteome</keyword>
<evidence type="ECO:0000313" key="3">
    <source>
        <dbReference type="Proteomes" id="UP000198635"/>
    </source>
</evidence>
<reference evidence="3" key="1">
    <citation type="submission" date="2016-10" db="EMBL/GenBank/DDBJ databases">
        <authorList>
            <person name="Varghese N."/>
            <person name="Submissions S."/>
        </authorList>
    </citation>
    <scope>NUCLEOTIDE SEQUENCE [LARGE SCALE GENOMIC DNA]</scope>
    <source>
        <strain evidence="3">DSM 5918</strain>
    </source>
</reference>
<protein>
    <submittedName>
        <fullName evidence="2">Outer membrane lipoprotein-sorting protein</fullName>
    </submittedName>
</protein>
<accession>A0A1I3VTT1</accession>
<dbReference type="PANTHER" id="PTHR35869:SF1">
    <property type="entry name" value="OUTER-MEMBRANE LIPOPROTEIN CARRIER PROTEIN"/>
    <property type="match status" value="1"/>
</dbReference>
<name>A0A1I3VTT1_9BACT</name>
<dbReference type="InterPro" id="IPR004564">
    <property type="entry name" value="OM_lipoprot_carrier_LolA-like"/>
</dbReference>
<dbReference type="OrthoDB" id="1027451at2"/>
<dbReference type="STRING" id="52560.SAMN04488082_11130"/>
<dbReference type="EMBL" id="FORX01000011">
    <property type="protein sequence ID" value="SFJ98333.1"/>
    <property type="molecule type" value="Genomic_DNA"/>
</dbReference>
<dbReference type="AlphaFoldDB" id="A0A1I3VTT1"/>
<sequence>MGRCRTLALHFILTVGLGIIFCGHALAELRDIDAVLQKLRAQATAVESISSEFSQENRLSVFEETIISKGRFLFRKPDNLRWEYLSPITEGFALQGNQGVRWTETTRTSFSLRNDPLMNVVARQLLAWATFDLAWLSAEYDITLEADSPVLLKLVPKGSDTAHVLKHLLIEFSSSANTIQRVELHDQSGDLTRILFKNPQVNTPLDDGMFR</sequence>
<evidence type="ECO:0000256" key="1">
    <source>
        <dbReference type="ARBA" id="ARBA00022729"/>
    </source>
</evidence>
<dbReference type="CDD" id="cd16325">
    <property type="entry name" value="LolA"/>
    <property type="match status" value="1"/>
</dbReference>
<gene>
    <name evidence="2" type="ORF">SAMN04488082_11130</name>
</gene>
<keyword evidence="1" id="KW-0732">Signal</keyword>
<dbReference type="InterPro" id="IPR029046">
    <property type="entry name" value="LolA/LolB/LppX"/>
</dbReference>
<organism evidence="2 3">
    <name type="scientific">Desulfomicrobium apsheronum</name>
    <dbReference type="NCBI Taxonomy" id="52560"/>
    <lineage>
        <taxon>Bacteria</taxon>
        <taxon>Pseudomonadati</taxon>
        <taxon>Thermodesulfobacteriota</taxon>
        <taxon>Desulfovibrionia</taxon>
        <taxon>Desulfovibrionales</taxon>
        <taxon>Desulfomicrobiaceae</taxon>
        <taxon>Desulfomicrobium</taxon>
    </lineage>
</organism>